<dbReference type="EMBL" id="JADFUA010000004">
    <property type="protein sequence ID" value="MBE9609564.1"/>
    <property type="molecule type" value="Genomic_DNA"/>
</dbReference>
<accession>A0A8J7KEI2</accession>
<dbReference type="InterPro" id="IPR017853">
    <property type="entry name" value="GH"/>
</dbReference>
<keyword evidence="1" id="KW-0732">Signal</keyword>
<sequence length="705" mass="76334">MKAWLAIMLLAGAQAAVLEPAGPLETAISPTFGVNLGGSSYWGAEQLRANIVRNPGFEPLQERSLVIVDKLDGGRITDRDAWASRPDALWTGGRYQVLTGQHAGQSGAIRDYRRREGQAGQFWLDPALPAAQPGDAISVGKSGRLVPIPQWWSQGRVSLVAYQNGQHAARLLVQPGQPASLVSHFDTLGGQAGRLLPVSGEWVLRLKARTENGKVRLLARFARNGQPPFVQQTVDPAAQWQMLEWRFSSHELPAGPPAPMALSLEAVGDGEIWIDEVYLGEAASSAGGFRRAVLDSLKLLAPGYLRDWQGQLGDTVANRFVGEFHRQPVRYRPGDAETFYPYSIPELFELCAATGSRPWVIGPTTLSAEEWREFALRLRQEADRHQLDEVVLEFGNENWNALFRPAGLTDVAKHREAVERAFAAARQGFGKGRRLLTVANAPFLWPDSPGAIVNANGVDRIAVAPYFMYELGHRGDLTAQRREALSSQLERLAQQQSRVRAAGKRLAVYEINFHTTLGEASAVERNRILASSIAGVGLARQLLEARLAGVRELAVYSLAGYSVRLDAGKGDVALFGITRDLAASGRWRPTGLALQQLNELGPGVAWRVQCRGAGCADLVLLGLAAAPGAVPQRYAILNSGSGIVNVELACSGALRRSLLDGRLPGSNEGQRMEIQLQRSTLACQSGRANDRIPAESLVVLQPGGG</sequence>
<protein>
    <submittedName>
        <fullName evidence="2">Uncharacterized protein</fullName>
    </submittedName>
</protein>
<proteinExistence type="predicted"/>
<keyword evidence="3" id="KW-1185">Reference proteome</keyword>
<dbReference type="AlphaFoldDB" id="A0A8J7KEI2"/>
<evidence type="ECO:0000313" key="2">
    <source>
        <dbReference type="EMBL" id="MBE9609564.1"/>
    </source>
</evidence>
<reference evidence="2 3" key="1">
    <citation type="submission" date="2020-10" db="EMBL/GenBank/DDBJ databases">
        <title>The genome sequence of Chitinilyticum litopenaei 4Y14.</title>
        <authorList>
            <person name="Liu Y."/>
        </authorList>
    </citation>
    <scope>NUCLEOTIDE SEQUENCE [LARGE SCALE GENOMIC DNA]</scope>
    <source>
        <strain evidence="2 3">4Y14</strain>
    </source>
</reference>
<evidence type="ECO:0000256" key="1">
    <source>
        <dbReference type="SAM" id="SignalP"/>
    </source>
</evidence>
<gene>
    <name evidence="2" type="ORF">INR99_09380</name>
</gene>
<name>A0A8J7KEI2_9NEIS</name>
<comment type="caution">
    <text evidence="2">The sequence shown here is derived from an EMBL/GenBank/DDBJ whole genome shotgun (WGS) entry which is preliminary data.</text>
</comment>
<dbReference type="Gene3D" id="3.20.20.80">
    <property type="entry name" value="Glycosidases"/>
    <property type="match status" value="1"/>
</dbReference>
<feature type="signal peptide" evidence="1">
    <location>
        <begin position="1"/>
        <end position="15"/>
    </location>
</feature>
<dbReference type="SUPFAM" id="SSF51445">
    <property type="entry name" value="(Trans)glycosidases"/>
    <property type="match status" value="1"/>
</dbReference>
<dbReference type="RefSeq" id="WP_194116085.1">
    <property type="nucleotide sequence ID" value="NZ_JADFUA010000004.1"/>
</dbReference>
<organism evidence="2 3">
    <name type="scientific">Chitinilyticum piscinae</name>
    <dbReference type="NCBI Taxonomy" id="2866724"/>
    <lineage>
        <taxon>Bacteria</taxon>
        <taxon>Pseudomonadati</taxon>
        <taxon>Pseudomonadota</taxon>
        <taxon>Betaproteobacteria</taxon>
        <taxon>Neisseriales</taxon>
        <taxon>Chitinibacteraceae</taxon>
        <taxon>Chitinilyticum</taxon>
    </lineage>
</organism>
<evidence type="ECO:0000313" key="3">
    <source>
        <dbReference type="Proteomes" id="UP000604481"/>
    </source>
</evidence>
<dbReference type="Proteomes" id="UP000604481">
    <property type="component" value="Unassembled WGS sequence"/>
</dbReference>
<feature type="chain" id="PRO_5035209670" evidence="1">
    <location>
        <begin position="16"/>
        <end position="705"/>
    </location>
</feature>